<dbReference type="OrthoDB" id="3055779at2759"/>
<dbReference type="Proteomes" id="UP000305948">
    <property type="component" value="Unassembled WGS sequence"/>
</dbReference>
<accession>A0A5C3MPA3</accession>
<dbReference type="Gene3D" id="1.10.10.60">
    <property type="entry name" value="Homeodomain-like"/>
    <property type="match status" value="1"/>
</dbReference>
<proteinExistence type="predicted"/>
<evidence type="ECO:0000313" key="2">
    <source>
        <dbReference type="EMBL" id="TFK46707.1"/>
    </source>
</evidence>
<dbReference type="EMBL" id="ML213528">
    <property type="protein sequence ID" value="TFK46707.1"/>
    <property type="molecule type" value="Genomic_DNA"/>
</dbReference>
<feature type="region of interest" description="Disordered" evidence="1">
    <location>
        <begin position="1"/>
        <end position="35"/>
    </location>
</feature>
<evidence type="ECO:0000256" key="1">
    <source>
        <dbReference type="SAM" id="MobiDB-lite"/>
    </source>
</evidence>
<sequence length="116" mass="13427">MPRINLRHERPHMGRQPAGRTSYIRSDGTRQHHRLTREERAKCRSLYQEGMDKEEIATEIDCAEPTVTRAVNNEYAHPDNLESDEDYLPSPSRLKPAIPVSLLTSNLKCWFDIHSS</sequence>
<protein>
    <submittedName>
        <fullName evidence="2">Uncharacterized protein</fullName>
    </submittedName>
</protein>
<reference evidence="2 3" key="1">
    <citation type="journal article" date="2019" name="Nat. Ecol. Evol.">
        <title>Megaphylogeny resolves global patterns of mushroom evolution.</title>
        <authorList>
            <person name="Varga T."/>
            <person name="Krizsan K."/>
            <person name="Foldi C."/>
            <person name="Dima B."/>
            <person name="Sanchez-Garcia M."/>
            <person name="Sanchez-Ramirez S."/>
            <person name="Szollosi G.J."/>
            <person name="Szarkandi J.G."/>
            <person name="Papp V."/>
            <person name="Albert L."/>
            <person name="Andreopoulos W."/>
            <person name="Angelini C."/>
            <person name="Antonin V."/>
            <person name="Barry K.W."/>
            <person name="Bougher N.L."/>
            <person name="Buchanan P."/>
            <person name="Buyck B."/>
            <person name="Bense V."/>
            <person name="Catcheside P."/>
            <person name="Chovatia M."/>
            <person name="Cooper J."/>
            <person name="Damon W."/>
            <person name="Desjardin D."/>
            <person name="Finy P."/>
            <person name="Geml J."/>
            <person name="Haridas S."/>
            <person name="Hughes K."/>
            <person name="Justo A."/>
            <person name="Karasinski D."/>
            <person name="Kautmanova I."/>
            <person name="Kiss B."/>
            <person name="Kocsube S."/>
            <person name="Kotiranta H."/>
            <person name="LaButti K.M."/>
            <person name="Lechner B.E."/>
            <person name="Liimatainen K."/>
            <person name="Lipzen A."/>
            <person name="Lukacs Z."/>
            <person name="Mihaltcheva S."/>
            <person name="Morgado L.N."/>
            <person name="Niskanen T."/>
            <person name="Noordeloos M.E."/>
            <person name="Ohm R.A."/>
            <person name="Ortiz-Santana B."/>
            <person name="Ovrebo C."/>
            <person name="Racz N."/>
            <person name="Riley R."/>
            <person name="Savchenko A."/>
            <person name="Shiryaev A."/>
            <person name="Soop K."/>
            <person name="Spirin V."/>
            <person name="Szebenyi C."/>
            <person name="Tomsovsky M."/>
            <person name="Tulloss R.E."/>
            <person name="Uehling J."/>
            <person name="Grigoriev I.V."/>
            <person name="Vagvolgyi C."/>
            <person name="Papp T."/>
            <person name="Martin F.M."/>
            <person name="Miettinen O."/>
            <person name="Hibbett D.S."/>
            <person name="Nagy L.G."/>
        </authorList>
    </citation>
    <scope>NUCLEOTIDE SEQUENCE [LARGE SCALE GENOMIC DNA]</scope>
    <source>
        <strain evidence="2 3">OMC1185</strain>
    </source>
</reference>
<dbReference type="AlphaFoldDB" id="A0A5C3MPA3"/>
<keyword evidence="3" id="KW-1185">Reference proteome</keyword>
<evidence type="ECO:0000313" key="3">
    <source>
        <dbReference type="Proteomes" id="UP000305948"/>
    </source>
</evidence>
<organism evidence="2 3">
    <name type="scientific">Heliocybe sulcata</name>
    <dbReference type="NCBI Taxonomy" id="5364"/>
    <lineage>
        <taxon>Eukaryota</taxon>
        <taxon>Fungi</taxon>
        <taxon>Dikarya</taxon>
        <taxon>Basidiomycota</taxon>
        <taxon>Agaricomycotina</taxon>
        <taxon>Agaricomycetes</taxon>
        <taxon>Gloeophyllales</taxon>
        <taxon>Gloeophyllaceae</taxon>
        <taxon>Heliocybe</taxon>
    </lineage>
</organism>
<gene>
    <name evidence="2" type="ORF">OE88DRAFT_887415</name>
</gene>
<name>A0A5C3MPA3_9AGAM</name>
<feature type="compositionally biased region" description="Basic and acidic residues" evidence="1">
    <location>
        <begin position="1"/>
        <end position="12"/>
    </location>
</feature>